<sequence>MAGMEQKKKKRKRRKKKMSGAAKFGIGVLIAAGILLMLALIVLIAYFWMDSHGKSAFAEKQEAVPEQMQQAASASDVSGNDADEALEAGSIRYNGKTYAYKSDVLTFLCMGIDKTGEVKASKDLYRGGQADALFLAVLDPGDKKINIIGINRDTMTEIKTFDPNGLYAGKEVAQIALAHAYGEGLEESCENTVEAVSNLFYGLPIHGYCALNMSVISTINDAVGGVEVTIPESLAGVGMKINGKGYGYNWSAGDRIHLQGEEAYVYIKYRDTRVAQSADERLIRQKTYLQGFVNQAKAAVKQDMTLPLKLYTQVLPYMVTDISADEAVYLAGQALSYSFDENDIYTMEGHVEMGEVFEEFYQDDTALYELILKIFYDEVTPPGTASGS</sequence>
<proteinExistence type="inferred from homology"/>
<keyword evidence="5" id="KW-1185">Reference proteome</keyword>
<gene>
    <name evidence="4" type="ORF">DXC51_18305</name>
</gene>
<dbReference type="EMBL" id="QVLV01000013">
    <property type="protein sequence ID" value="RGE57953.1"/>
    <property type="molecule type" value="Genomic_DNA"/>
</dbReference>
<evidence type="ECO:0000256" key="1">
    <source>
        <dbReference type="ARBA" id="ARBA00006068"/>
    </source>
</evidence>
<accession>A0A3E3I183</accession>
<feature type="domain" description="Cell envelope-related transcriptional attenuator" evidence="3">
    <location>
        <begin position="130"/>
        <end position="297"/>
    </location>
</feature>
<dbReference type="Gene3D" id="3.40.630.190">
    <property type="entry name" value="LCP protein"/>
    <property type="match status" value="1"/>
</dbReference>
<feature type="transmembrane region" description="Helical" evidence="2">
    <location>
        <begin position="21"/>
        <end position="49"/>
    </location>
</feature>
<comment type="similarity">
    <text evidence="1">Belongs to the LytR/CpsA/Psr (LCP) family.</text>
</comment>
<evidence type="ECO:0000313" key="5">
    <source>
        <dbReference type="Proteomes" id="UP000260812"/>
    </source>
</evidence>
<protein>
    <submittedName>
        <fullName evidence="4">LytR family transcriptional regulator</fullName>
    </submittedName>
</protein>
<dbReference type="Pfam" id="PF03816">
    <property type="entry name" value="LytR_cpsA_psr"/>
    <property type="match status" value="1"/>
</dbReference>
<dbReference type="PANTHER" id="PTHR33392:SF6">
    <property type="entry name" value="POLYISOPRENYL-TEICHOIC ACID--PEPTIDOGLYCAN TEICHOIC ACID TRANSFERASE TAGU"/>
    <property type="match status" value="1"/>
</dbReference>
<dbReference type="InterPro" id="IPR050922">
    <property type="entry name" value="LytR/CpsA/Psr_CW_biosynth"/>
</dbReference>
<keyword evidence="2" id="KW-0472">Membrane</keyword>
<dbReference type="Proteomes" id="UP000260812">
    <property type="component" value="Unassembled WGS sequence"/>
</dbReference>
<dbReference type="PANTHER" id="PTHR33392">
    <property type="entry name" value="POLYISOPRENYL-TEICHOIC ACID--PEPTIDOGLYCAN TEICHOIC ACID TRANSFERASE TAGU"/>
    <property type="match status" value="1"/>
</dbReference>
<evidence type="ECO:0000259" key="3">
    <source>
        <dbReference type="Pfam" id="PF03816"/>
    </source>
</evidence>
<dbReference type="AlphaFoldDB" id="A0A3E3I183"/>
<keyword evidence="2" id="KW-0812">Transmembrane</keyword>
<comment type="caution">
    <text evidence="4">The sequence shown here is derived from an EMBL/GenBank/DDBJ whole genome shotgun (WGS) entry which is preliminary data.</text>
</comment>
<dbReference type="InterPro" id="IPR004474">
    <property type="entry name" value="LytR_CpsA_psr"/>
</dbReference>
<evidence type="ECO:0000313" key="4">
    <source>
        <dbReference type="EMBL" id="RGE57953.1"/>
    </source>
</evidence>
<keyword evidence="2" id="KW-1133">Transmembrane helix</keyword>
<name>A0A3E3I183_9FIRM</name>
<organism evidence="4 5">
    <name type="scientific">Eisenbergiella massiliensis</name>
    <dbReference type="NCBI Taxonomy" id="1720294"/>
    <lineage>
        <taxon>Bacteria</taxon>
        <taxon>Bacillati</taxon>
        <taxon>Bacillota</taxon>
        <taxon>Clostridia</taxon>
        <taxon>Lachnospirales</taxon>
        <taxon>Lachnospiraceae</taxon>
        <taxon>Eisenbergiella</taxon>
    </lineage>
</organism>
<reference evidence="4" key="1">
    <citation type="submission" date="2018-08" db="EMBL/GenBank/DDBJ databases">
        <title>A genome reference for cultivated species of the human gut microbiota.</title>
        <authorList>
            <person name="Zou Y."/>
            <person name="Xue W."/>
            <person name="Luo G."/>
        </authorList>
    </citation>
    <scope>NUCLEOTIDE SEQUENCE [LARGE SCALE GENOMIC DNA]</scope>
    <source>
        <strain evidence="4">TF05-5AC</strain>
    </source>
</reference>
<evidence type="ECO:0000256" key="2">
    <source>
        <dbReference type="SAM" id="Phobius"/>
    </source>
</evidence>